<keyword evidence="3" id="KW-0663">Pyridoxal phosphate</keyword>
<evidence type="ECO:0000256" key="3">
    <source>
        <dbReference type="ARBA" id="ARBA00022898"/>
    </source>
</evidence>
<comment type="cofactor">
    <cofactor evidence="1">
        <name>pyridoxal 5'-phosphate</name>
        <dbReference type="ChEBI" id="CHEBI:597326"/>
    </cofactor>
</comment>
<evidence type="ECO:0000256" key="1">
    <source>
        <dbReference type="ARBA" id="ARBA00001933"/>
    </source>
</evidence>
<evidence type="ECO:0000313" key="5">
    <source>
        <dbReference type="EMBL" id="RGK54017.1"/>
    </source>
</evidence>
<dbReference type="InterPro" id="IPR015424">
    <property type="entry name" value="PyrdxlP-dep_Trfase"/>
</dbReference>
<dbReference type="InterPro" id="IPR015421">
    <property type="entry name" value="PyrdxlP-dep_Trfase_major"/>
</dbReference>
<evidence type="ECO:0000256" key="2">
    <source>
        <dbReference type="ARBA" id="ARBA00006966"/>
    </source>
</evidence>
<dbReference type="SUPFAM" id="SSF53383">
    <property type="entry name" value="PLP-dependent transferases"/>
    <property type="match status" value="1"/>
</dbReference>
<dbReference type="Gene3D" id="3.40.640.10">
    <property type="entry name" value="Type I PLP-dependent aspartate aminotransferase-like (Major domain)"/>
    <property type="match status" value="1"/>
</dbReference>
<dbReference type="EMBL" id="QSQT01000020">
    <property type="protein sequence ID" value="RGK54017.1"/>
    <property type="molecule type" value="Genomic_DNA"/>
</dbReference>
<keyword evidence="7" id="KW-1185">Reference proteome</keyword>
<dbReference type="PANTHER" id="PTHR48097:SF5">
    <property type="entry name" value="LOW SPECIFICITY L-THREONINE ALDOLASE"/>
    <property type="match status" value="1"/>
</dbReference>
<dbReference type="GO" id="GO:0016829">
    <property type="term" value="F:lyase activity"/>
    <property type="evidence" value="ECO:0007669"/>
    <property type="project" value="InterPro"/>
</dbReference>
<comment type="caution">
    <text evidence="5">The sequence shown here is derived from an EMBL/GenBank/DDBJ whole genome shotgun (WGS) entry which is preliminary data.</text>
</comment>
<organism evidence="5 7">
    <name type="scientific">Phocaeicola plebeius</name>
    <dbReference type="NCBI Taxonomy" id="310297"/>
    <lineage>
        <taxon>Bacteria</taxon>
        <taxon>Pseudomonadati</taxon>
        <taxon>Bacteroidota</taxon>
        <taxon>Bacteroidia</taxon>
        <taxon>Bacteroidales</taxon>
        <taxon>Bacteroidaceae</taxon>
        <taxon>Phocaeicola</taxon>
    </lineage>
</organism>
<dbReference type="Proteomes" id="UP000260862">
    <property type="component" value="Unassembled WGS sequence"/>
</dbReference>
<dbReference type="EMBL" id="QRUY01000014">
    <property type="protein sequence ID" value="RGS07685.1"/>
    <property type="molecule type" value="Genomic_DNA"/>
</dbReference>
<dbReference type="PANTHER" id="PTHR48097">
    <property type="entry name" value="L-THREONINE ALDOLASE-RELATED"/>
    <property type="match status" value="1"/>
</dbReference>
<dbReference type="AlphaFoldDB" id="A0A3E4MWA6"/>
<gene>
    <name evidence="6" type="ORF">DWY14_08080</name>
    <name evidence="5" type="ORF">DXD04_11075</name>
</gene>
<proteinExistence type="inferred from homology"/>
<dbReference type="InterPro" id="IPR015422">
    <property type="entry name" value="PyrdxlP-dep_Trfase_small"/>
</dbReference>
<dbReference type="Pfam" id="PF01212">
    <property type="entry name" value="Beta_elim_lyase"/>
    <property type="match status" value="1"/>
</dbReference>
<feature type="domain" description="Aromatic amino acid beta-eliminating lyase/threonine aldolase" evidence="4">
    <location>
        <begin position="5"/>
        <end position="294"/>
    </location>
</feature>
<dbReference type="RefSeq" id="WP_117673242.1">
    <property type="nucleotide sequence ID" value="NZ_CABOGR010000020.1"/>
</dbReference>
<dbReference type="Proteomes" id="UP000285750">
    <property type="component" value="Unassembled WGS sequence"/>
</dbReference>
<dbReference type="InterPro" id="IPR001597">
    <property type="entry name" value="ArAA_b-elim_lyase/Thr_aldolase"/>
</dbReference>
<dbReference type="GO" id="GO:0006520">
    <property type="term" value="P:amino acid metabolic process"/>
    <property type="evidence" value="ECO:0007669"/>
    <property type="project" value="InterPro"/>
</dbReference>
<evidence type="ECO:0000313" key="7">
    <source>
        <dbReference type="Proteomes" id="UP000260862"/>
    </source>
</evidence>
<evidence type="ECO:0000313" key="8">
    <source>
        <dbReference type="Proteomes" id="UP000285750"/>
    </source>
</evidence>
<dbReference type="Gene3D" id="3.90.1150.10">
    <property type="entry name" value="Aspartate Aminotransferase, domain 1"/>
    <property type="match status" value="1"/>
</dbReference>
<comment type="similarity">
    <text evidence="2">Belongs to the threonine aldolase family.</text>
</comment>
<evidence type="ECO:0000259" key="4">
    <source>
        <dbReference type="Pfam" id="PF01212"/>
    </source>
</evidence>
<protein>
    <submittedName>
        <fullName evidence="5">Low specificity L-threonine aldolase</fullName>
    </submittedName>
</protein>
<evidence type="ECO:0000313" key="6">
    <source>
        <dbReference type="EMBL" id="RGS07685.1"/>
    </source>
</evidence>
<name>A0A3E4MWA6_9BACT</name>
<accession>A0A3E4MWA6</accession>
<sequence>MQYFKSDYMEGAHPLILERLCQTNMEKTSGYGTDEYCASARRKIAEACGCPQAEVHFMVGGTQTNATVITALLRPYEGVIAAETGHINQHEAGAVEAGGHKVLALPHHEGKLDAEEVDRYVTAFYQDPSWDHMVAPGMVYISHPTEYGTLYTLDELKALSAVCRKHKIPLFLDGARLGYGLAARDTDVTLKDIASLCDIFYIGGTKVGALFGEAVVIPQPGLIRQFDTIVKQRGVLLAKGRLLGLQFDTLFTDGLYLKIARHAIDMADRIVEGLKVNGYTFYIRPQSNQLFVQLENSLYEKLAQRIGFEVWEKRADGTTVVRIATSWATREEDVAELLEELKNK</sequence>
<reference evidence="7 8" key="1">
    <citation type="submission" date="2018-08" db="EMBL/GenBank/DDBJ databases">
        <title>A genome reference for cultivated species of the human gut microbiota.</title>
        <authorList>
            <person name="Zou Y."/>
            <person name="Xue W."/>
            <person name="Luo G."/>
        </authorList>
    </citation>
    <scope>NUCLEOTIDE SEQUENCE [LARGE SCALE GENOMIC DNA]</scope>
    <source>
        <strain evidence="6 8">AF24-16AC</strain>
        <strain evidence="5 7">TF10-3AC</strain>
    </source>
</reference>